<evidence type="ECO:0000313" key="3">
    <source>
        <dbReference type="EMBL" id="AEW05032.1"/>
    </source>
</evidence>
<dbReference type="GO" id="GO:0005737">
    <property type="term" value="C:cytoplasm"/>
    <property type="evidence" value="ECO:0007669"/>
    <property type="project" value="TreeGrafter"/>
</dbReference>
<dbReference type="Proteomes" id="UP000005439">
    <property type="component" value="Chromosome"/>
</dbReference>
<reference evidence="3 4" key="2">
    <citation type="journal article" date="2012" name="Stand. Genomic Sci.">
        <title>Complete genome sequence of the moderately thermophilic mineral-sulfide-oxidizing firmicute Sulfobacillus acidophilus type strain (NAL(T)).</title>
        <authorList>
            <person name="Anderson I."/>
            <person name="Chertkov O."/>
            <person name="Chen A."/>
            <person name="Saunders E."/>
            <person name="Lapidus A."/>
            <person name="Nolan M."/>
            <person name="Lucas S."/>
            <person name="Hammon N."/>
            <person name="Deshpande S."/>
            <person name="Cheng J.F."/>
            <person name="Han C."/>
            <person name="Tapia R."/>
            <person name="Goodwin L.A."/>
            <person name="Pitluck S."/>
            <person name="Liolios K."/>
            <person name="Pagani I."/>
            <person name="Ivanova N."/>
            <person name="Mikhailova N."/>
            <person name="Pati A."/>
            <person name="Palaniappan K."/>
            <person name="Land M."/>
            <person name="Pan C."/>
            <person name="Rohde M."/>
            <person name="Pukall R."/>
            <person name="Goker M."/>
            <person name="Detter J.C."/>
            <person name="Woyke T."/>
            <person name="Bristow J."/>
            <person name="Eisen J.A."/>
            <person name="Markowitz V."/>
            <person name="Hugenholtz P."/>
            <person name="Kyrpides N.C."/>
            <person name="Klenk H.P."/>
            <person name="Mavromatis K."/>
        </authorList>
    </citation>
    <scope>NUCLEOTIDE SEQUENCE [LARGE SCALE GENOMIC DNA]</scope>
    <source>
        <strain evidence="4">ATCC 700253 / DSM 10332 / NAL</strain>
    </source>
</reference>
<dbReference type="InterPro" id="IPR013078">
    <property type="entry name" value="His_Pase_superF_clade-1"/>
</dbReference>
<dbReference type="Gene3D" id="3.40.50.1240">
    <property type="entry name" value="Phosphoglycerate mutase-like"/>
    <property type="match status" value="1"/>
</dbReference>
<dbReference type="SMART" id="SM00855">
    <property type="entry name" value="PGAM"/>
    <property type="match status" value="1"/>
</dbReference>
<dbReference type="HOGENOM" id="CLU_033323_8_4_9"/>
<dbReference type="PANTHER" id="PTHR48100">
    <property type="entry name" value="BROAD-SPECIFICITY PHOSPHATASE YOR283W-RELATED"/>
    <property type="match status" value="1"/>
</dbReference>
<evidence type="ECO:0000313" key="4">
    <source>
        <dbReference type="Proteomes" id="UP000005439"/>
    </source>
</evidence>
<name>G8TXS6_SULAD</name>
<dbReference type="CDD" id="cd07067">
    <property type="entry name" value="HP_PGM_like"/>
    <property type="match status" value="1"/>
</dbReference>
<dbReference type="InterPro" id="IPR029033">
    <property type="entry name" value="His_PPase_superfam"/>
</dbReference>
<dbReference type="AlphaFoldDB" id="G8TXS6"/>
<sequence length="202" mass="22798">MTRFYFVRHGETIWNREGNRYCGRTDLPLTPDGLQQAHQLAKNLGQLSFDHAVVSPRLRARQTAQPLLTRLGLSMEIDERLREIEFGDWEGLTPQEIQQSFPDLWHAWAEDPTAVHAGGWGESAQEVLTRMLAVIQDWTARRPRRVLVVSHNTAIRILIAGALGMPLSQYRAIEIDNGGVMVVDVDENGTWTWKLGMCLAAG</sequence>
<evidence type="ECO:0000256" key="2">
    <source>
        <dbReference type="PIRSR" id="PIRSR613078-2"/>
    </source>
</evidence>
<dbReference type="PIRSF" id="PIRSF000709">
    <property type="entry name" value="6PFK_2-Ptase"/>
    <property type="match status" value="1"/>
</dbReference>
<keyword evidence="4" id="KW-1185">Reference proteome</keyword>
<reference evidence="4" key="1">
    <citation type="submission" date="2011-12" db="EMBL/GenBank/DDBJ databases">
        <title>The complete genome of chromosome of Sulfobacillus acidophilus DSM 10332.</title>
        <authorList>
            <person name="Lucas S."/>
            <person name="Han J."/>
            <person name="Lapidus A."/>
            <person name="Bruce D."/>
            <person name="Goodwin L."/>
            <person name="Pitluck S."/>
            <person name="Peters L."/>
            <person name="Kyrpides N."/>
            <person name="Mavromatis K."/>
            <person name="Ivanova N."/>
            <person name="Mikhailova N."/>
            <person name="Chertkov O."/>
            <person name="Saunders E."/>
            <person name="Detter J.C."/>
            <person name="Tapia R."/>
            <person name="Han C."/>
            <person name="Land M."/>
            <person name="Hauser L."/>
            <person name="Markowitz V."/>
            <person name="Cheng J.-F."/>
            <person name="Hugenholtz P."/>
            <person name="Woyke T."/>
            <person name="Wu D."/>
            <person name="Pukall R."/>
            <person name="Gehrich-Schroeter G."/>
            <person name="Schneider S."/>
            <person name="Klenk H.-P."/>
            <person name="Eisen J.A."/>
        </authorList>
    </citation>
    <scope>NUCLEOTIDE SEQUENCE [LARGE SCALE GENOMIC DNA]</scope>
    <source>
        <strain evidence="4">ATCC 700253 / DSM 10332 / NAL</strain>
    </source>
</reference>
<proteinExistence type="predicted"/>
<feature type="binding site" evidence="2">
    <location>
        <begin position="8"/>
        <end position="15"/>
    </location>
    <ligand>
        <name>substrate</name>
    </ligand>
</feature>
<dbReference type="STRING" id="679936.Sulac_1535"/>
<dbReference type="SUPFAM" id="SSF53254">
    <property type="entry name" value="Phosphoglycerate mutase-like"/>
    <property type="match status" value="1"/>
</dbReference>
<dbReference type="KEGG" id="sap:Sulac_1535"/>
<feature type="active site" description="Tele-phosphohistidine intermediate" evidence="1">
    <location>
        <position position="9"/>
    </location>
</feature>
<feature type="binding site" evidence="2">
    <location>
        <position position="59"/>
    </location>
    <ligand>
        <name>substrate</name>
    </ligand>
</feature>
<dbReference type="PANTHER" id="PTHR48100:SF62">
    <property type="entry name" value="GLUCOSYL-3-PHOSPHOGLYCERATE PHOSPHATASE"/>
    <property type="match status" value="1"/>
</dbReference>
<dbReference type="GO" id="GO:0016791">
    <property type="term" value="F:phosphatase activity"/>
    <property type="evidence" value="ECO:0007669"/>
    <property type="project" value="TreeGrafter"/>
</dbReference>
<gene>
    <name evidence="3" type="ordered locus">Sulac_1535</name>
</gene>
<dbReference type="PATRIC" id="fig|679936.5.peg.1600"/>
<organism evidence="3 4">
    <name type="scientific">Sulfobacillus acidophilus (strain ATCC 700253 / DSM 10332 / NAL)</name>
    <dbReference type="NCBI Taxonomy" id="679936"/>
    <lineage>
        <taxon>Bacteria</taxon>
        <taxon>Bacillati</taxon>
        <taxon>Bacillota</taxon>
        <taxon>Clostridia</taxon>
        <taxon>Eubacteriales</taxon>
        <taxon>Clostridiales Family XVII. Incertae Sedis</taxon>
        <taxon>Sulfobacillus</taxon>
    </lineage>
</organism>
<protein>
    <submittedName>
        <fullName evidence="3">Phosphoglycerate mutase</fullName>
    </submittedName>
</protein>
<dbReference type="Pfam" id="PF00300">
    <property type="entry name" value="His_Phos_1"/>
    <property type="match status" value="1"/>
</dbReference>
<accession>G8TXS6</accession>
<feature type="active site" description="Proton donor/acceptor" evidence="1">
    <location>
        <position position="83"/>
    </location>
</feature>
<dbReference type="EMBL" id="CP003179">
    <property type="protein sequence ID" value="AEW05032.1"/>
    <property type="molecule type" value="Genomic_DNA"/>
</dbReference>
<dbReference type="InterPro" id="IPR050275">
    <property type="entry name" value="PGM_Phosphatase"/>
</dbReference>
<evidence type="ECO:0000256" key="1">
    <source>
        <dbReference type="PIRSR" id="PIRSR613078-1"/>
    </source>
</evidence>